<protein>
    <submittedName>
        <fullName evidence="2">RCG41938</fullName>
    </submittedName>
</protein>
<feature type="region of interest" description="Disordered" evidence="1">
    <location>
        <begin position="1"/>
        <end position="22"/>
    </location>
</feature>
<sequence>MSTRHKLESSERREPQLRKMSP</sequence>
<evidence type="ECO:0000313" key="3">
    <source>
        <dbReference type="Proteomes" id="UP000234681"/>
    </source>
</evidence>
<reference evidence="2 3" key="1">
    <citation type="submission" date="2005-09" db="EMBL/GenBank/DDBJ databases">
        <authorList>
            <person name="Mural R.J."/>
            <person name="Li P.W."/>
            <person name="Adams M.D."/>
            <person name="Amanatides P.G."/>
            <person name="Baden-Tillson H."/>
            <person name="Barnstead M."/>
            <person name="Chin S.H."/>
            <person name="Dew I."/>
            <person name="Evans C.A."/>
            <person name="Ferriera S."/>
            <person name="Flanigan M."/>
            <person name="Fosler C."/>
            <person name="Glodek A."/>
            <person name="Gu Z."/>
            <person name="Holt R.A."/>
            <person name="Jennings D."/>
            <person name="Kraft C.L."/>
            <person name="Lu F."/>
            <person name="Nguyen T."/>
            <person name="Nusskern D.R."/>
            <person name="Pfannkoch C.M."/>
            <person name="Sitter C."/>
            <person name="Sutton G.G."/>
            <person name="Venter J.C."/>
            <person name="Wang Z."/>
            <person name="Woodage T."/>
            <person name="Zheng X.H."/>
            <person name="Zhong F."/>
        </authorList>
    </citation>
    <scope>NUCLEOTIDE SEQUENCE [LARGE SCALE GENOMIC DNA]</scope>
    <source>
        <strain>BN</strain>
        <strain evidence="3">Sprague-Dawley</strain>
    </source>
</reference>
<evidence type="ECO:0000256" key="1">
    <source>
        <dbReference type="SAM" id="MobiDB-lite"/>
    </source>
</evidence>
<name>A6JV12_RAT</name>
<accession>A6JV12</accession>
<dbReference type="AlphaFoldDB" id="A6JV12"/>
<dbReference type="Proteomes" id="UP000234681">
    <property type="component" value="Chromosome 1"/>
</dbReference>
<evidence type="ECO:0000313" key="2">
    <source>
        <dbReference type="EMBL" id="EDL87617.1"/>
    </source>
</evidence>
<gene>
    <name evidence="2" type="ORF">rCG_41938</name>
</gene>
<organism evidence="2 3">
    <name type="scientific">Rattus norvegicus</name>
    <name type="common">Rat</name>
    <dbReference type="NCBI Taxonomy" id="10116"/>
    <lineage>
        <taxon>Eukaryota</taxon>
        <taxon>Metazoa</taxon>
        <taxon>Chordata</taxon>
        <taxon>Craniata</taxon>
        <taxon>Vertebrata</taxon>
        <taxon>Euteleostomi</taxon>
        <taxon>Mammalia</taxon>
        <taxon>Eutheria</taxon>
        <taxon>Euarchontoglires</taxon>
        <taxon>Glires</taxon>
        <taxon>Rodentia</taxon>
        <taxon>Myomorpha</taxon>
        <taxon>Muroidea</taxon>
        <taxon>Muridae</taxon>
        <taxon>Murinae</taxon>
        <taxon>Rattus</taxon>
    </lineage>
</organism>
<dbReference type="EMBL" id="CH474002">
    <property type="protein sequence ID" value="EDL87617.1"/>
    <property type="molecule type" value="Genomic_DNA"/>
</dbReference>
<proteinExistence type="predicted"/>